<evidence type="ECO:0000313" key="1">
    <source>
        <dbReference type="EMBL" id="MEF2965776.1"/>
    </source>
</evidence>
<comment type="caution">
    <text evidence="1">The sequence shown here is derived from an EMBL/GenBank/DDBJ whole genome shotgun (WGS) entry which is preliminary data.</text>
</comment>
<reference evidence="1 2" key="1">
    <citation type="submission" date="2024-02" db="EMBL/GenBank/DDBJ databases">
        <title>A nitrogen-fixing paenibacillus bacterium.</title>
        <authorList>
            <person name="Zhang W.L."/>
            <person name="Chen S.F."/>
        </authorList>
    </citation>
    <scope>NUCLEOTIDE SEQUENCE [LARGE SCALE GENOMIC DNA]</scope>
    <source>
        <strain evidence="1 2">M1</strain>
    </source>
</reference>
<sequence>MNKLTCDAFQEISDWMHRNARSIELALWRYRFEGGNKDEVLAALSYYQNKDGGFGHALEPDCWNPNSSPYTTLYAIRLLRGIGFTHLQHRVFQGILKYLTSGEHITDYGWPFTIPSNDHYPHAPWWTYNADSNSYESIGVTAELCGFVLRYAARNEEIYRKALDYTDALIKILKQPTNLGDMGVQGYCALLADLEHAEPACRFDCDFLQKRLKKLVARSIERDIAKWPHYNAKPSEYIKSPDSIFYPGNEEIVSAELDYILDSRHPGGVWDIAWSWFEHNEKYPKEFAVSENWWKAIKAIEQVQFLKNFDRME</sequence>
<keyword evidence="2" id="KW-1185">Reference proteome</keyword>
<protein>
    <submittedName>
        <fullName evidence="1">Uncharacterized protein</fullName>
    </submittedName>
</protein>
<dbReference type="SUPFAM" id="SSF48239">
    <property type="entry name" value="Terpenoid cyclases/Protein prenyltransferases"/>
    <property type="match status" value="1"/>
</dbReference>
<dbReference type="RefSeq" id="WP_331846007.1">
    <property type="nucleotide sequence ID" value="NZ_JAZHPZ010000003.1"/>
</dbReference>
<evidence type="ECO:0000313" key="2">
    <source>
        <dbReference type="Proteomes" id="UP001306950"/>
    </source>
</evidence>
<dbReference type="InterPro" id="IPR008930">
    <property type="entry name" value="Terpenoid_cyclase/PrenylTrfase"/>
</dbReference>
<dbReference type="EMBL" id="JAZHPZ010000003">
    <property type="protein sequence ID" value="MEF2965776.1"/>
    <property type="molecule type" value="Genomic_DNA"/>
</dbReference>
<gene>
    <name evidence="1" type="ORF">V3851_08040</name>
</gene>
<name>A0ABU7VRE5_9BACL</name>
<proteinExistence type="predicted"/>
<accession>A0ABU7VRE5</accession>
<dbReference type="Proteomes" id="UP001306950">
    <property type="component" value="Unassembled WGS sequence"/>
</dbReference>
<organism evidence="1 2">
    <name type="scientific">Paenibacillus haidiansis</name>
    <dbReference type="NCBI Taxonomy" id="1574488"/>
    <lineage>
        <taxon>Bacteria</taxon>
        <taxon>Bacillati</taxon>
        <taxon>Bacillota</taxon>
        <taxon>Bacilli</taxon>
        <taxon>Bacillales</taxon>
        <taxon>Paenibacillaceae</taxon>
        <taxon>Paenibacillus</taxon>
    </lineage>
</organism>